<dbReference type="SUPFAM" id="SSF52972">
    <property type="entry name" value="ITPase-like"/>
    <property type="match status" value="1"/>
</dbReference>
<evidence type="ECO:0000256" key="7">
    <source>
        <dbReference type="ARBA" id="ARBA00023080"/>
    </source>
</evidence>
<evidence type="ECO:0000256" key="11">
    <source>
        <dbReference type="RuleBase" id="RU003781"/>
    </source>
</evidence>
<evidence type="ECO:0000256" key="4">
    <source>
        <dbReference type="ARBA" id="ARBA00022741"/>
    </source>
</evidence>
<dbReference type="PANTHER" id="PTHR11067:SF9">
    <property type="entry name" value="INOSINE TRIPHOSPHATE PYROPHOSPHATASE"/>
    <property type="match status" value="1"/>
</dbReference>
<keyword evidence="4 10" id="KW-0547">Nucleotide-binding</keyword>
<name>A0A165Z3L6_9HYPH</name>
<evidence type="ECO:0000256" key="9">
    <source>
        <dbReference type="ARBA" id="ARBA00052017"/>
    </source>
</evidence>
<dbReference type="Proteomes" id="UP000076577">
    <property type="component" value="Unassembled WGS sequence"/>
</dbReference>
<keyword evidence="3 10" id="KW-0479">Metal-binding</keyword>
<proteinExistence type="inferred from homology"/>
<keyword evidence="13" id="KW-1185">Reference proteome</keyword>
<comment type="caution">
    <text evidence="12">The sequence shown here is derived from an EMBL/GenBank/DDBJ whole genome shotgun (WGS) entry which is preliminary data.</text>
</comment>
<accession>A0A165Z3L6</accession>
<evidence type="ECO:0000256" key="3">
    <source>
        <dbReference type="ARBA" id="ARBA00022723"/>
    </source>
</evidence>
<dbReference type="STRING" id="989403.SAMN05421798_102319"/>
<evidence type="ECO:0000256" key="1">
    <source>
        <dbReference type="ARBA" id="ARBA00008023"/>
    </source>
</evidence>
<dbReference type="InterPro" id="IPR020922">
    <property type="entry name" value="dITP/XTP_pyrophosphatase"/>
</dbReference>
<comment type="catalytic activity">
    <reaction evidence="10">
        <text>ITP + H2O = IMP + diphosphate + H(+)</text>
        <dbReference type="Rhea" id="RHEA:29399"/>
        <dbReference type="ChEBI" id="CHEBI:15377"/>
        <dbReference type="ChEBI" id="CHEBI:15378"/>
        <dbReference type="ChEBI" id="CHEBI:33019"/>
        <dbReference type="ChEBI" id="CHEBI:58053"/>
        <dbReference type="ChEBI" id="CHEBI:61402"/>
        <dbReference type="EC" id="3.6.1.66"/>
    </reaction>
</comment>
<dbReference type="FunFam" id="3.90.950.10:FF:000001">
    <property type="entry name" value="dITP/XTP pyrophosphatase"/>
    <property type="match status" value="1"/>
</dbReference>
<keyword evidence="6 10" id="KW-0460">Magnesium</keyword>
<dbReference type="EMBL" id="LMCB01000013">
    <property type="protein sequence ID" value="KZL19480.1"/>
    <property type="molecule type" value="Genomic_DNA"/>
</dbReference>
<dbReference type="PANTHER" id="PTHR11067">
    <property type="entry name" value="INOSINE TRIPHOSPHATE PYROPHOSPHATASE/HAM1 PROTEIN"/>
    <property type="match status" value="1"/>
</dbReference>
<dbReference type="Pfam" id="PF01725">
    <property type="entry name" value="Ham1p_like"/>
    <property type="match status" value="1"/>
</dbReference>
<dbReference type="GO" id="GO:0000166">
    <property type="term" value="F:nucleotide binding"/>
    <property type="evidence" value="ECO:0007669"/>
    <property type="project" value="UniProtKB-KW"/>
</dbReference>
<dbReference type="GO" id="GO:0036220">
    <property type="term" value="F:ITP diphosphatase activity"/>
    <property type="evidence" value="ECO:0007669"/>
    <property type="project" value="UniProtKB-UniRule"/>
</dbReference>
<evidence type="ECO:0000313" key="12">
    <source>
        <dbReference type="EMBL" id="KZL19480.1"/>
    </source>
</evidence>
<dbReference type="GO" id="GO:0009117">
    <property type="term" value="P:nucleotide metabolic process"/>
    <property type="evidence" value="ECO:0007669"/>
    <property type="project" value="UniProtKB-KW"/>
</dbReference>
<evidence type="ECO:0000256" key="5">
    <source>
        <dbReference type="ARBA" id="ARBA00022801"/>
    </source>
</evidence>
<dbReference type="Gene3D" id="3.90.950.10">
    <property type="match status" value="1"/>
</dbReference>
<dbReference type="EC" id="3.6.1.66" evidence="10"/>
<evidence type="ECO:0000256" key="2">
    <source>
        <dbReference type="ARBA" id="ARBA00011738"/>
    </source>
</evidence>
<dbReference type="PATRIC" id="fig|989403.3.peg.1879"/>
<comment type="function">
    <text evidence="10">Pyrophosphatase that catalyzes the hydrolysis of nucleoside triphosphates to their monophosphate derivatives, with a high preference for the non-canonical purine nucleotides XTP (xanthosine triphosphate), dITP (deoxyinosine triphosphate) and ITP. Seems to function as a house-cleaning enzyme that removes non-canonical purine nucleotides from the nucleotide pool, thus preventing their incorporation into DNA/RNA and avoiding chromosomal lesions.</text>
</comment>
<dbReference type="GO" id="GO:0035870">
    <property type="term" value="F:dITP diphosphatase activity"/>
    <property type="evidence" value="ECO:0007669"/>
    <property type="project" value="UniProtKB-UniRule"/>
</dbReference>
<comment type="caution">
    <text evidence="10">Lacks conserved residue(s) required for the propagation of feature annotation.</text>
</comment>
<dbReference type="InterPro" id="IPR029001">
    <property type="entry name" value="ITPase-like_fam"/>
</dbReference>
<dbReference type="OrthoDB" id="9807456at2"/>
<dbReference type="HAMAP" id="MF_01405">
    <property type="entry name" value="Non_canon_purine_NTPase"/>
    <property type="match status" value="1"/>
</dbReference>
<comment type="catalytic activity">
    <reaction evidence="8 10">
        <text>dITP + H2O = dIMP + diphosphate + H(+)</text>
        <dbReference type="Rhea" id="RHEA:28342"/>
        <dbReference type="ChEBI" id="CHEBI:15377"/>
        <dbReference type="ChEBI" id="CHEBI:15378"/>
        <dbReference type="ChEBI" id="CHEBI:33019"/>
        <dbReference type="ChEBI" id="CHEBI:61194"/>
        <dbReference type="ChEBI" id="CHEBI:61382"/>
        <dbReference type="EC" id="3.6.1.66"/>
    </reaction>
</comment>
<feature type="binding site" evidence="10">
    <location>
        <position position="187"/>
    </location>
    <ligand>
        <name>substrate</name>
    </ligand>
</feature>
<dbReference type="GO" id="GO:0036222">
    <property type="term" value="F:XTP diphosphatase activity"/>
    <property type="evidence" value="ECO:0007669"/>
    <property type="project" value="UniProtKB-UniRule"/>
</dbReference>
<feature type="active site" description="Proton acceptor" evidence="10">
    <location>
        <position position="81"/>
    </location>
</feature>
<organism evidence="12 13">
    <name type="scientific">Pseudovibrio axinellae</name>
    <dbReference type="NCBI Taxonomy" id="989403"/>
    <lineage>
        <taxon>Bacteria</taxon>
        <taxon>Pseudomonadati</taxon>
        <taxon>Pseudomonadota</taxon>
        <taxon>Alphaproteobacteria</taxon>
        <taxon>Hyphomicrobiales</taxon>
        <taxon>Stappiaceae</taxon>
        <taxon>Pseudovibrio</taxon>
    </lineage>
</organism>
<comment type="subunit">
    <text evidence="2 10">Homodimer.</text>
</comment>
<dbReference type="GO" id="GO:0005829">
    <property type="term" value="C:cytosol"/>
    <property type="evidence" value="ECO:0007669"/>
    <property type="project" value="TreeGrafter"/>
</dbReference>
<sequence>MQAETLTNRRLEPGKLVLASHNKGKLREIHDMLAPHGFTVISAGDLDLPEPIEDGDTFEANAAIKALAATKATGLPALADDSGFCVSGLNGDPGIYSARWAGPGKDFGMAMQSVQDKLTESGLADRGAFFVAVLCIAWPDGYLQYYRGEIHGDLVWPPRGLEGFGYDPMFVPEGYEKTFGEMGKEEKHKTKEGEAVSHRARAFVKFQKECLPE</sequence>
<evidence type="ECO:0000313" key="13">
    <source>
        <dbReference type="Proteomes" id="UP000076577"/>
    </source>
</evidence>
<feature type="binding site" evidence="10">
    <location>
        <position position="82"/>
    </location>
    <ligand>
        <name>substrate</name>
    </ligand>
</feature>
<reference evidence="12 13" key="1">
    <citation type="journal article" date="2016" name="Front. Microbiol.">
        <title>Comparative Genomic Analysis Reveals a Diverse Repertoire of Genes Involved in Prokaryote-Eukaryote Interactions within the Pseudovibrio Genus.</title>
        <authorList>
            <person name="Romano S."/>
            <person name="Fernandez-Guerra A."/>
            <person name="Reen F.J."/>
            <person name="Glockner F.O."/>
            <person name="Crowley S.P."/>
            <person name="O'Sullivan O."/>
            <person name="Cotter P.D."/>
            <person name="Adams C."/>
            <person name="Dobson A.D."/>
            <person name="O'Gara F."/>
        </authorList>
    </citation>
    <scope>NUCLEOTIDE SEQUENCE [LARGE SCALE GENOMIC DNA]</scope>
    <source>
        <strain evidence="12 13">Ad2</strain>
    </source>
</reference>
<dbReference type="AlphaFoldDB" id="A0A165Z3L6"/>
<protein>
    <recommendedName>
        <fullName evidence="10">dITP/XTP pyrophosphatase</fullName>
        <ecNumber evidence="10">3.6.1.66</ecNumber>
    </recommendedName>
    <alternativeName>
        <fullName evidence="10">Non-canonical purine NTP pyrophosphatase</fullName>
    </alternativeName>
    <alternativeName>
        <fullName evidence="10">Non-standard purine NTP pyrophosphatase</fullName>
    </alternativeName>
    <alternativeName>
        <fullName evidence="10">Nucleoside-triphosphate diphosphatase</fullName>
    </alternativeName>
    <alternativeName>
        <fullName evidence="10">Nucleoside-triphosphate pyrophosphatase</fullName>
        <shortName evidence="10">NTPase</shortName>
    </alternativeName>
</protein>
<evidence type="ECO:0000256" key="8">
    <source>
        <dbReference type="ARBA" id="ARBA00051875"/>
    </source>
</evidence>
<dbReference type="RefSeq" id="WP_068004933.1">
    <property type="nucleotide sequence ID" value="NZ_FOFM01000002.1"/>
</dbReference>
<evidence type="ECO:0000256" key="10">
    <source>
        <dbReference type="HAMAP-Rule" id="MF_01405"/>
    </source>
</evidence>
<feature type="binding site" evidence="10">
    <location>
        <begin position="20"/>
        <end position="25"/>
    </location>
    <ligand>
        <name>substrate</name>
    </ligand>
</feature>
<keyword evidence="5 10" id="KW-0378">Hydrolase</keyword>
<comment type="catalytic activity">
    <reaction evidence="9 10">
        <text>XTP + H2O = XMP + diphosphate + H(+)</text>
        <dbReference type="Rhea" id="RHEA:28610"/>
        <dbReference type="ChEBI" id="CHEBI:15377"/>
        <dbReference type="ChEBI" id="CHEBI:15378"/>
        <dbReference type="ChEBI" id="CHEBI:33019"/>
        <dbReference type="ChEBI" id="CHEBI:57464"/>
        <dbReference type="ChEBI" id="CHEBI:61314"/>
        <dbReference type="EC" id="3.6.1.66"/>
    </reaction>
</comment>
<comment type="cofactor">
    <cofactor evidence="10">
        <name>Mg(2+)</name>
        <dbReference type="ChEBI" id="CHEBI:18420"/>
    </cofactor>
    <text evidence="10">Binds 1 Mg(2+) ion per subunit.</text>
</comment>
<comment type="similarity">
    <text evidence="1 10 11">Belongs to the HAM1 NTPase family.</text>
</comment>
<dbReference type="NCBIfam" id="TIGR00042">
    <property type="entry name" value="RdgB/HAM1 family non-canonical purine NTP pyrophosphatase"/>
    <property type="match status" value="1"/>
</dbReference>
<feature type="binding site" evidence="10">
    <location>
        <begin position="198"/>
        <end position="199"/>
    </location>
    <ligand>
        <name>substrate</name>
    </ligand>
</feature>
<feature type="binding site" evidence="10">
    <location>
        <begin position="164"/>
        <end position="167"/>
    </location>
    <ligand>
        <name>substrate</name>
    </ligand>
</feature>
<feature type="binding site" evidence="10">
    <location>
        <position position="81"/>
    </location>
    <ligand>
        <name>Mg(2+)</name>
        <dbReference type="ChEBI" id="CHEBI:18420"/>
    </ligand>
</feature>
<dbReference type="InterPro" id="IPR002637">
    <property type="entry name" value="RdgB/HAM1"/>
</dbReference>
<dbReference type="GO" id="GO:0046872">
    <property type="term" value="F:metal ion binding"/>
    <property type="evidence" value="ECO:0007669"/>
    <property type="project" value="UniProtKB-KW"/>
</dbReference>
<dbReference type="GO" id="GO:0009146">
    <property type="term" value="P:purine nucleoside triphosphate catabolic process"/>
    <property type="evidence" value="ECO:0007669"/>
    <property type="project" value="UniProtKB-UniRule"/>
</dbReference>
<keyword evidence="7 10" id="KW-0546">Nucleotide metabolism</keyword>
<gene>
    <name evidence="12" type="ORF">PsAD2_01758</name>
</gene>
<dbReference type="CDD" id="cd00515">
    <property type="entry name" value="HAM1"/>
    <property type="match status" value="1"/>
</dbReference>
<dbReference type="GO" id="GO:0017111">
    <property type="term" value="F:ribonucleoside triphosphate phosphatase activity"/>
    <property type="evidence" value="ECO:0007669"/>
    <property type="project" value="InterPro"/>
</dbReference>
<evidence type="ECO:0000256" key="6">
    <source>
        <dbReference type="ARBA" id="ARBA00022842"/>
    </source>
</evidence>